<evidence type="ECO:0000313" key="1">
    <source>
        <dbReference type="EMBL" id="GJE91248.1"/>
    </source>
</evidence>
<dbReference type="EMBL" id="BPQB01000020">
    <property type="protein sequence ID" value="GJE91248.1"/>
    <property type="molecule type" value="Genomic_DNA"/>
</dbReference>
<protein>
    <recommendedName>
        <fullName evidence="3">C2H2-type domain-containing protein</fullName>
    </recommendedName>
</protein>
<accession>A0A9P3G8D9</accession>
<evidence type="ECO:0008006" key="3">
    <source>
        <dbReference type="Google" id="ProtNLM"/>
    </source>
</evidence>
<comment type="caution">
    <text evidence="1">The sequence shown here is derived from an EMBL/GenBank/DDBJ whole genome shotgun (WGS) entry which is preliminary data.</text>
</comment>
<gene>
    <name evidence="1" type="ORF">PsYK624_073970</name>
</gene>
<proteinExistence type="predicted"/>
<name>A0A9P3G8D9_9APHY</name>
<evidence type="ECO:0000313" key="2">
    <source>
        <dbReference type="Proteomes" id="UP000703269"/>
    </source>
</evidence>
<reference evidence="1 2" key="1">
    <citation type="submission" date="2021-08" db="EMBL/GenBank/DDBJ databases">
        <title>Draft Genome Sequence of Phanerochaete sordida strain YK-624.</title>
        <authorList>
            <person name="Mori T."/>
            <person name="Dohra H."/>
            <person name="Suzuki T."/>
            <person name="Kawagishi H."/>
            <person name="Hirai H."/>
        </authorList>
    </citation>
    <scope>NUCLEOTIDE SEQUENCE [LARGE SCALE GENOMIC DNA]</scope>
    <source>
        <strain evidence="1 2">YK-624</strain>
    </source>
</reference>
<organism evidence="1 2">
    <name type="scientific">Phanerochaete sordida</name>
    <dbReference type="NCBI Taxonomy" id="48140"/>
    <lineage>
        <taxon>Eukaryota</taxon>
        <taxon>Fungi</taxon>
        <taxon>Dikarya</taxon>
        <taxon>Basidiomycota</taxon>
        <taxon>Agaricomycotina</taxon>
        <taxon>Agaricomycetes</taxon>
        <taxon>Polyporales</taxon>
        <taxon>Phanerochaetaceae</taxon>
        <taxon>Phanerochaete</taxon>
    </lineage>
</organism>
<sequence length="76" mass="8205">MVAENSSEALYVVNTRPLSPAPAYSPACIFCTFSGHMSPWTCVDCSSKRSRASLCFHFALHVGAMLPTHDGTCPKL</sequence>
<dbReference type="AlphaFoldDB" id="A0A9P3G8D9"/>
<keyword evidence="2" id="KW-1185">Reference proteome</keyword>
<dbReference type="Proteomes" id="UP000703269">
    <property type="component" value="Unassembled WGS sequence"/>
</dbReference>